<keyword evidence="6" id="KW-0029">Amino-acid transport</keyword>
<evidence type="ECO:0000256" key="1">
    <source>
        <dbReference type="ARBA" id="ARBA00004141"/>
    </source>
</evidence>
<keyword evidence="8 15" id="KW-0915">Sodium</keyword>
<evidence type="ECO:0000256" key="11">
    <source>
        <dbReference type="ARBA" id="ARBA00023180"/>
    </source>
</evidence>
<feature type="transmembrane region" description="Helical" evidence="18">
    <location>
        <begin position="428"/>
        <end position="448"/>
    </location>
</feature>
<dbReference type="InterPro" id="IPR000175">
    <property type="entry name" value="Na/ntran_symport"/>
</dbReference>
<feature type="binding site" evidence="15">
    <location>
        <position position="304"/>
    </location>
    <ligand>
        <name>Na(+)</name>
        <dbReference type="ChEBI" id="CHEBI:29101"/>
        <label>1</label>
    </ligand>
</feature>
<evidence type="ECO:0000256" key="5">
    <source>
        <dbReference type="ARBA" id="ARBA00022847"/>
    </source>
</evidence>
<dbReference type="SUPFAM" id="SSF161070">
    <property type="entry name" value="SNF-like"/>
    <property type="match status" value="1"/>
</dbReference>
<dbReference type="Pfam" id="PF00209">
    <property type="entry name" value="SNF"/>
    <property type="match status" value="1"/>
</dbReference>
<dbReference type="OrthoDB" id="6581954at2759"/>
<dbReference type="PROSITE" id="PS00754">
    <property type="entry name" value="NA_NEUROTRAN_SYMP_2"/>
    <property type="match status" value="1"/>
</dbReference>
<feature type="transmembrane region" description="Helical" evidence="18">
    <location>
        <begin position="394"/>
        <end position="416"/>
    </location>
</feature>
<feature type="binding site" evidence="15">
    <location>
        <position position="72"/>
    </location>
    <ligand>
        <name>Na(+)</name>
        <dbReference type="ChEBI" id="CHEBI:29101"/>
        <label>1</label>
    </ligand>
</feature>
<keyword evidence="11" id="KW-0325">Glycoprotein</keyword>
<feature type="transmembrane region" description="Helical" evidence="18">
    <location>
        <begin position="293"/>
        <end position="317"/>
    </location>
</feature>
<keyword evidence="7 18" id="KW-1133">Transmembrane helix</keyword>
<comment type="subcellular location">
    <subcellularLocation>
        <location evidence="1">Membrane</location>
        <topology evidence="1">Multi-pass membrane protein</topology>
    </subcellularLocation>
</comment>
<evidence type="ECO:0000256" key="12">
    <source>
        <dbReference type="ARBA" id="ARBA00023201"/>
    </source>
</evidence>
<evidence type="ECO:0000256" key="4">
    <source>
        <dbReference type="ARBA" id="ARBA00022692"/>
    </source>
</evidence>
<dbReference type="EMBL" id="KZ308198">
    <property type="protein sequence ID" value="KAG8224495.1"/>
    <property type="molecule type" value="Genomic_DNA"/>
</dbReference>
<name>A0A8K0NTW6_LADFU</name>
<keyword evidence="9" id="KW-0406">Ion transport</keyword>
<evidence type="ECO:0000256" key="14">
    <source>
        <dbReference type="ARBA" id="ARBA00040215"/>
    </source>
</evidence>
<dbReference type="PANTHER" id="PTHR11616:SF321">
    <property type="entry name" value="SODIUM-DEPENDENT NUTRIENT AMINO ACID TRANSPORTER 1-RELATED"/>
    <property type="match status" value="1"/>
</dbReference>
<evidence type="ECO:0000256" key="7">
    <source>
        <dbReference type="ARBA" id="ARBA00022989"/>
    </source>
</evidence>
<feature type="transmembrane region" description="Helical" evidence="18">
    <location>
        <begin position="80"/>
        <end position="99"/>
    </location>
</feature>
<evidence type="ECO:0000256" key="6">
    <source>
        <dbReference type="ARBA" id="ARBA00022970"/>
    </source>
</evidence>
<dbReference type="GO" id="GO:0015179">
    <property type="term" value="F:L-amino acid transmembrane transporter activity"/>
    <property type="evidence" value="ECO:0007669"/>
    <property type="project" value="TreeGrafter"/>
</dbReference>
<evidence type="ECO:0000256" key="10">
    <source>
        <dbReference type="ARBA" id="ARBA00023136"/>
    </source>
</evidence>
<keyword evidence="20" id="KW-1185">Reference proteome</keyword>
<evidence type="ECO:0000256" key="17">
    <source>
        <dbReference type="SAM" id="MobiDB-lite"/>
    </source>
</evidence>
<dbReference type="GO" id="GO:0089718">
    <property type="term" value="P:amino acid import across plasma membrane"/>
    <property type="evidence" value="ECO:0007669"/>
    <property type="project" value="TreeGrafter"/>
</dbReference>
<dbReference type="AlphaFoldDB" id="A0A8K0NTW6"/>
<dbReference type="Proteomes" id="UP000792457">
    <property type="component" value="Unassembled WGS sequence"/>
</dbReference>
<dbReference type="PANTHER" id="PTHR11616">
    <property type="entry name" value="SODIUM/CHLORIDE DEPENDENT TRANSPORTER"/>
    <property type="match status" value="1"/>
</dbReference>
<keyword evidence="16" id="KW-1015">Disulfide bond</keyword>
<proteinExistence type="inferred from homology"/>
<dbReference type="InterPro" id="IPR037272">
    <property type="entry name" value="SNS_sf"/>
</dbReference>
<evidence type="ECO:0000313" key="19">
    <source>
        <dbReference type="EMBL" id="KAG8224495.1"/>
    </source>
</evidence>
<feature type="transmembrane region" description="Helical" evidence="18">
    <location>
        <begin position="221"/>
        <end position="242"/>
    </location>
</feature>
<dbReference type="GO" id="GO:0046872">
    <property type="term" value="F:metal ion binding"/>
    <property type="evidence" value="ECO:0007669"/>
    <property type="project" value="UniProtKB-KW"/>
</dbReference>
<dbReference type="CDD" id="cd10324">
    <property type="entry name" value="SLC6sbd"/>
    <property type="match status" value="1"/>
</dbReference>
<evidence type="ECO:0000256" key="13">
    <source>
        <dbReference type="ARBA" id="ARBA00037785"/>
    </source>
</evidence>
<feature type="transmembrane region" description="Helical" evidence="18">
    <location>
        <begin position="136"/>
        <end position="158"/>
    </location>
</feature>
<dbReference type="GO" id="GO:0005886">
    <property type="term" value="C:plasma membrane"/>
    <property type="evidence" value="ECO:0007669"/>
    <property type="project" value="TreeGrafter"/>
</dbReference>
<accession>A0A8K0NTW6</accession>
<gene>
    <name evidence="19" type="ORF">J437_LFUL004977</name>
</gene>
<dbReference type="PRINTS" id="PR00176">
    <property type="entry name" value="NANEUSMPORT"/>
</dbReference>
<feature type="transmembrane region" description="Helical" evidence="18">
    <location>
        <begin position="460"/>
        <end position="482"/>
    </location>
</feature>
<feature type="transmembrane region" description="Helical" evidence="18">
    <location>
        <begin position="329"/>
        <end position="355"/>
    </location>
</feature>
<evidence type="ECO:0000256" key="8">
    <source>
        <dbReference type="ARBA" id="ARBA00023053"/>
    </source>
</evidence>
<reference evidence="19" key="1">
    <citation type="submission" date="2013-04" db="EMBL/GenBank/DDBJ databases">
        <authorList>
            <person name="Qu J."/>
            <person name="Murali S.C."/>
            <person name="Bandaranaike D."/>
            <person name="Bellair M."/>
            <person name="Blankenburg K."/>
            <person name="Chao H."/>
            <person name="Dinh H."/>
            <person name="Doddapaneni H."/>
            <person name="Downs B."/>
            <person name="Dugan-Rocha S."/>
            <person name="Elkadiri S."/>
            <person name="Gnanaolivu R.D."/>
            <person name="Hernandez B."/>
            <person name="Javaid M."/>
            <person name="Jayaseelan J.C."/>
            <person name="Lee S."/>
            <person name="Li M."/>
            <person name="Ming W."/>
            <person name="Munidasa M."/>
            <person name="Muniz J."/>
            <person name="Nguyen L."/>
            <person name="Ongeri F."/>
            <person name="Osuji N."/>
            <person name="Pu L.-L."/>
            <person name="Puazo M."/>
            <person name="Qu C."/>
            <person name="Quiroz J."/>
            <person name="Raj R."/>
            <person name="Weissenberger G."/>
            <person name="Xin Y."/>
            <person name="Zou X."/>
            <person name="Han Y."/>
            <person name="Richards S."/>
            <person name="Worley K."/>
            <person name="Muzny D."/>
            <person name="Gibbs R."/>
        </authorList>
    </citation>
    <scope>NUCLEOTIDE SEQUENCE</scope>
    <source>
        <strain evidence="19">Sampled in the wild</strain>
    </source>
</reference>
<dbReference type="PROSITE" id="PS50267">
    <property type="entry name" value="NA_NEUROTRAN_SYMP_3"/>
    <property type="match status" value="1"/>
</dbReference>
<protein>
    <recommendedName>
        <fullName evidence="14">Sodium-dependent nutrient amino acid transporter 1</fullName>
    </recommendedName>
</protein>
<keyword evidence="4 18" id="KW-0812">Transmembrane</keyword>
<evidence type="ECO:0000256" key="2">
    <source>
        <dbReference type="ARBA" id="ARBA00006459"/>
    </source>
</evidence>
<feature type="disulfide bond" evidence="16">
    <location>
        <begin position="170"/>
        <end position="177"/>
    </location>
</feature>
<comment type="similarity">
    <text evidence="2">Belongs to the sodium:neurotransmitter symporter (SNF) (TC 2.A.22) family.</text>
</comment>
<feature type="transmembrane region" description="Helical" evidence="18">
    <location>
        <begin position="502"/>
        <end position="522"/>
    </location>
</feature>
<keyword evidence="3" id="KW-0813">Transport</keyword>
<feature type="transmembrane region" description="Helical" evidence="18">
    <location>
        <begin position="254"/>
        <end position="281"/>
    </location>
</feature>
<organism evidence="19 20">
    <name type="scientific">Ladona fulva</name>
    <name type="common">Scarce chaser dragonfly</name>
    <name type="synonym">Libellula fulva</name>
    <dbReference type="NCBI Taxonomy" id="123851"/>
    <lineage>
        <taxon>Eukaryota</taxon>
        <taxon>Metazoa</taxon>
        <taxon>Ecdysozoa</taxon>
        <taxon>Arthropoda</taxon>
        <taxon>Hexapoda</taxon>
        <taxon>Insecta</taxon>
        <taxon>Pterygota</taxon>
        <taxon>Palaeoptera</taxon>
        <taxon>Odonata</taxon>
        <taxon>Epiprocta</taxon>
        <taxon>Anisoptera</taxon>
        <taxon>Libelluloidea</taxon>
        <taxon>Libellulidae</taxon>
        <taxon>Ladona</taxon>
    </lineage>
</organism>
<dbReference type="GO" id="GO:0005283">
    <property type="term" value="F:amino acid:sodium symporter activity"/>
    <property type="evidence" value="ECO:0007669"/>
    <property type="project" value="TreeGrafter"/>
</dbReference>
<comment type="caution">
    <text evidence="19">The sequence shown here is derived from an EMBL/GenBank/DDBJ whole genome shotgun (WGS) entry which is preliminary data.</text>
</comment>
<feature type="region of interest" description="Disordered" evidence="17">
    <location>
        <begin position="31"/>
        <end position="50"/>
    </location>
</feature>
<feature type="binding site" evidence="15">
    <location>
        <position position="68"/>
    </location>
    <ligand>
        <name>Na(+)</name>
        <dbReference type="ChEBI" id="CHEBI:29101"/>
        <label>1</label>
    </ligand>
</feature>
<feature type="binding site" evidence="15">
    <location>
        <position position="407"/>
    </location>
    <ligand>
        <name>Na(+)</name>
        <dbReference type="ChEBI" id="CHEBI:29101"/>
        <label>1</label>
    </ligand>
</feature>
<evidence type="ECO:0000256" key="18">
    <source>
        <dbReference type="SAM" id="Phobius"/>
    </source>
</evidence>
<feature type="binding site" evidence="15">
    <location>
        <position position="403"/>
    </location>
    <ligand>
        <name>Na(+)</name>
        <dbReference type="ChEBI" id="CHEBI:29101"/>
        <label>1</label>
    </ligand>
</feature>
<comment type="function">
    <text evidence="13">Unusual broad substrate spectrum amino acid:sodium cotransporter that promotes absorption of the D isomers of essential amino acids. Neutral amino acids are the preferred substrates, especially methionine and phenylalanine.</text>
</comment>
<evidence type="ECO:0000313" key="20">
    <source>
        <dbReference type="Proteomes" id="UP000792457"/>
    </source>
</evidence>
<reference evidence="19" key="2">
    <citation type="submission" date="2017-10" db="EMBL/GenBank/DDBJ databases">
        <title>Ladona fulva Genome sequencing and assembly.</title>
        <authorList>
            <person name="Murali S."/>
            <person name="Richards S."/>
            <person name="Bandaranaike D."/>
            <person name="Bellair M."/>
            <person name="Blankenburg K."/>
            <person name="Chao H."/>
            <person name="Dinh H."/>
            <person name="Doddapaneni H."/>
            <person name="Dugan-Rocha S."/>
            <person name="Elkadiri S."/>
            <person name="Gnanaolivu R."/>
            <person name="Hernandez B."/>
            <person name="Skinner E."/>
            <person name="Javaid M."/>
            <person name="Lee S."/>
            <person name="Li M."/>
            <person name="Ming W."/>
            <person name="Munidasa M."/>
            <person name="Muniz J."/>
            <person name="Nguyen L."/>
            <person name="Hughes D."/>
            <person name="Osuji N."/>
            <person name="Pu L.-L."/>
            <person name="Puazo M."/>
            <person name="Qu C."/>
            <person name="Quiroz J."/>
            <person name="Raj R."/>
            <person name="Weissenberger G."/>
            <person name="Xin Y."/>
            <person name="Zou X."/>
            <person name="Han Y."/>
            <person name="Worley K."/>
            <person name="Muzny D."/>
            <person name="Gibbs R."/>
        </authorList>
    </citation>
    <scope>NUCLEOTIDE SEQUENCE</scope>
    <source>
        <strain evidence="19">Sampled in the wild</strain>
    </source>
</reference>
<evidence type="ECO:0000256" key="16">
    <source>
        <dbReference type="PIRSR" id="PIRSR600175-2"/>
    </source>
</evidence>
<sequence>MIGAVNYGYDEKTDVIGNGVQLTDLKKTPIQQDSKETDVEKTASKAPPERQQWDRPIEFLLSCISMSVGLGNLWRFPVTAFENGGGAFLVPYIIVLFVIGKPLYYMEMAVGQFCNLGPVKIWNLSPGFRGIGWGQVICMVCVATYYCSLMALSTYYFFASFSSELPWATCDPSWKNCFDSKPGVSNTTPSAGFRSSSELYFLNSVLHQKDNIDEGIGWPNWQLVLCLLFSWAFIFITLSKGVASSGKAAYFTAIFPYIVLITLLVRGATLPGAVDGIIYFIKPRWEDLLKPTVWTAAITQCFFSLNVAFGSVIFYSSFNNFRHNYHRDVWIITTLDTFTSLLAGFTIFSILGHLAHELGVEDLRSVVQGGTGLAFVSYPDAIAKFNSIPQVFSVLFFLMLFVLGIGSAVSVTGGLMTIYKDIYPHAKIWLVTLSICILGFISGLPYVTQGGQFVLNLVDHYGASFVVYVLCAFEVIVINWVYGLENLCQDIYFAIGVKVGPYWRICWGVLIPVILCTILVYYFINFTPLTYAGVPYPEAAHVFGWVLTALGLSQIPIWALYELQKHRGKPIMEMIKCTFRPSKSWGPANKKVREEWVLYKSAIDAEPLLRESRFMNLLRILTGSERR</sequence>
<evidence type="ECO:0000256" key="9">
    <source>
        <dbReference type="ARBA" id="ARBA00023065"/>
    </source>
</evidence>
<keyword evidence="5" id="KW-0769">Symport</keyword>
<feature type="transmembrane region" description="Helical" evidence="18">
    <location>
        <begin position="542"/>
        <end position="561"/>
    </location>
</feature>
<feature type="compositionally biased region" description="Basic and acidic residues" evidence="17">
    <location>
        <begin position="33"/>
        <end position="50"/>
    </location>
</feature>
<evidence type="ECO:0000256" key="15">
    <source>
        <dbReference type="PIRSR" id="PIRSR600175-1"/>
    </source>
</evidence>
<keyword evidence="15" id="KW-0479">Metal-binding</keyword>
<evidence type="ECO:0000256" key="3">
    <source>
        <dbReference type="ARBA" id="ARBA00022448"/>
    </source>
</evidence>
<keyword evidence="10 18" id="KW-0472">Membrane</keyword>
<keyword evidence="12" id="KW-0739">Sodium transport</keyword>